<accession>A0AA41Q485</accession>
<dbReference type="PANTHER" id="PTHR43476">
    <property type="entry name" value="3-(3-HYDROXY-PHENYL)PROPIONATE/3-HYDROXYCINNAMIC ACID HYDROXYLASE"/>
    <property type="match status" value="1"/>
</dbReference>
<dbReference type="SUPFAM" id="SSF51905">
    <property type="entry name" value="FAD/NAD(P)-binding domain"/>
    <property type="match status" value="1"/>
</dbReference>
<dbReference type="NCBIfam" id="NF006091">
    <property type="entry name" value="PRK08243.1"/>
    <property type="match status" value="1"/>
</dbReference>
<dbReference type="PRINTS" id="PR00420">
    <property type="entry name" value="RNGMNOXGNASE"/>
</dbReference>
<dbReference type="InterPro" id="IPR002938">
    <property type="entry name" value="FAD-bd"/>
</dbReference>
<proteinExistence type="predicted"/>
<dbReference type="Pfam" id="PF01494">
    <property type="entry name" value="FAD_binding_3"/>
    <property type="match status" value="1"/>
</dbReference>
<dbReference type="InterPro" id="IPR036188">
    <property type="entry name" value="FAD/NAD-bd_sf"/>
</dbReference>
<dbReference type="Gene3D" id="3.50.50.60">
    <property type="entry name" value="FAD/NAD(P)-binding domain"/>
    <property type="match status" value="1"/>
</dbReference>
<dbReference type="GO" id="GO:0016491">
    <property type="term" value="F:oxidoreductase activity"/>
    <property type="evidence" value="ECO:0007669"/>
    <property type="project" value="UniProtKB-KW"/>
</dbReference>
<feature type="domain" description="FAD-binding" evidence="2">
    <location>
        <begin position="15"/>
        <end position="354"/>
    </location>
</feature>
<sequence length="406" mass="44673">MADAAAADVDTVTSVPVVIVGAGPAGLMLAHRLGRAGIEAIALDTRTRHEIETTQRAGILEAGVARDLVETGVSDRVLRDGHEHQGVELRFAGRPHRIDFQGLVGASTWLYPQTDVFIDLADARKRDGGTVHFGISGTEVLDITTAAPRVRYTAPDGTRHEIRARYVVGADGSRSMCRGLVPEDRRVRYTKEYPFAWFGILAEAPMSAPELIYAHSAHGFALISQRSTTVQRMYFQCDPQESVDAWSDERIWETLQARVAGEDGFRLEEGPIFEKTVLPFRSFVQQPMRWGSMVLAGDAAHTVPPTGARGLNLALHDVKVLAEVLIRTLGSEGDSALDDYQPRALQRVWRAQNFSYWITQLLHTAPGAEPFDLQRQLGELDNVVGTRAGRTYLAEQYTGWPTGTGD</sequence>
<evidence type="ECO:0000313" key="3">
    <source>
        <dbReference type="EMBL" id="MCF2531026.1"/>
    </source>
</evidence>
<reference evidence="3" key="1">
    <citation type="submission" date="2022-01" db="EMBL/GenBank/DDBJ databases">
        <title>Genome-Based Taxonomic Classification of the Phylum Actinobacteria.</title>
        <authorList>
            <person name="Gao Y."/>
        </authorList>
    </citation>
    <scope>NUCLEOTIDE SEQUENCE</scope>
    <source>
        <strain evidence="3">KLBMP 8922</strain>
    </source>
</reference>
<dbReference type="PANTHER" id="PTHR43476:SF5">
    <property type="entry name" value="FAD-DEPENDENT MONOOXYGENASE"/>
    <property type="match status" value="1"/>
</dbReference>
<protein>
    <submittedName>
        <fullName evidence="3">4-hydroxybenzoate 3-monooxygenase</fullName>
    </submittedName>
</protein>
<dbReference type="AlphaFoldDB" id="A0AA41Q485"/>
<dbReference type="GO" id="GO:0071949">
    <property type="term" value="F:FAD binding"/>
    <property type="evidence" value="ECO:0007669"/>
    <property type="project" value="InterPro"/>
</dbReference>
<gene>
    <name evidence="3" type="ORF">LZ495_27955</name>
</gene>
<dbReference type="InterPro" id="IPR050631">
    <property type="entry name" value="PheA/TfdB_FAD_monoxygenase"/>
</dbReference>
<dbReference type="Proteomes" id="UP001165378">
    <property type="component" value="Unassembled WGS sequence"/>
</dbReference>
<dbReference type="RefSeq" id="WP_235055694.1">
    <property type="nucleotide sequence ID" value="NZ_JAKFHA010000020.1"/>
</dbReference>
<organism evidence="3 4">
    <name type="scientific">Yinghuangia soli</name>
    <dbReference type="NCBI Taxonomy" id="2908204"/>
    <lineage>
        <taxon>Bacteria</taxon>
        <taxon>Bacillati</taxon>
        <taxon>Actinomycetota</taxon>
        <taxon>Actinomycetes</taxon>
        <taxon>Kitasatosporales</taxon>
        <taxon>Streptomycetaceae</taxon>
        <taxon>Yinghuangia</taxon>
    </lineage>
</organism>
<name>A0AA41Q485_9ACTN</name>
<evidence type="ECO:0000259" key="2">
    <source>
        <dbReference type="Pfam" id="PF01494"/>
    </source>
</evidence>
<evidence type="ECO:0000313" key="4">
    <source>
        <dbReference type="Proteomes" id="UP001165378"/>
    </source>
</evidence>
<keyword evidence="4" id="KW-1185">Reference proteome</keyword>
<comment type="caution">
    <text evidence="3">The sequence shown here is derived from an EMBL/GenBank/DDBJ whole genome shotgun (WGS) entry which is preliminary data.</text>
</comment>
<dbReference type="Gene3D" id="3.30.9.10">
    <property type="entry name" value="D-Amino Acid Oxidase, subunit A, domain 2"/>
    <property type="match status" value="1"/>
</dbReference>
<dbReference type="SUPFAM" id="SSF54373">
    <property type="entry name" value="FAD-linked reductases, C-terminal domain"/>
    <property type="match status" value="1"/>
</dbReference>
<evidence type="ECO:0000256" key="1">
    <source>
        <dbReference type="ARBA" id="ARBA00023002"/>
    </source>
</evidence>
<dbReference type="EMBL" id="JAKFHA010000020">
    <property type="protein sequence ID" value="MCF2531026.1"/>
    <property type="molecule type" value="Genomic_DNA"/>
</dbReference>
<keyword evidence="1" id="KW-0560">Oxidoreductase</keyword>